<feature type="compositionally biased region" description="Basic and acidic residues" evidence="1">
    <location>
        <begin position="482"/>
        <end position="509"/>
    </location>
</feature>
<proteinExistence type="predicted"/>
<dbReference type="Proteomes" id="UP000317093">
    <property type="component" value="Chromosome"/>
</dbReference>
<protein>
    <submittedName>
        <fullName evidence="2">Uncharacterized protein</fullName>
    </submittedName>
</protein>
<accession>A0A518B8L6</accession>
<sequence>MFDELEQKLAKLRQALAEAADHLEESRPELSAGDGSLFENLRSQLREVFATHLPEIEKRADESRTMHADARRMHEEGVRRYKELEQALAKHREARTAHEHPILSDIDSWQQRLREAVAELEESGAIWWTVVSLCALEAGDVITFDRETEIATAMAALWVAAPDQTERTALGSTLIGDVRSATAKLLLCSLVVSHRKMRRLSQRSPHSLAAQVVSNAIRKGLGPTHLSNYQSAVDLAVMMGQGELALDDHTKPKLPERGYANWISEESSTARLDAAPSIGLVLTPTSRVHPWPLVQVEEVLARCVETVCRISASSTEPIDRLASRFLGQCGKSPADVPATPGSLRDWVYDSGSALERPNDGGTPSSLVSPPATDDSVTDRELTATDMAEPRRSNSLEGWVFPNRDSRNDASGFPSRNEESRAGGDGNKVVNVPFRETGDSDQSSEGDDPLRSSQWLAASDFSDFLGPKSVTGDATPGSTLPADTERERRQRFEDYVKESLADSGELRPEQIDGPSETDNDDRS</sequence>
<name>A0A518B8L6_9BACT</name>
<dbReference type="EMBL" id="CP036279">
    <property type="protein sequence ID" value="QDU63310.1"/>
    <property type="molecule type" value="Genomic_DNA"/>
</dbReference>
<evidence type="ECO:0000313" key="2">
    <source>
        <dbReference type="EMBL" id="QDU63310.1"/>
    </source>
</evidence>
<keyword evidence="3" id="KW-1185">Reference proteome</keyword>
<feature type="compositionally biased region" description="Basic and acidic residues" evidence="1">
    <location>
        <begin position="376"/>
        <end position="393"/>
    </location>
</feature>
<feature type="region of interest" description="Disordered" evidence="1">
    <location>
        <begin position="351"/>
        <end position="522"/>
    </location>
</feature>
<dbReference type="AlphaFoldDB" id="A0A518B8L6"/>
<reference evidence="2 3" key="1">
    <citation type="submission" date="2019-02" db="EMBL/GenBank/DDBJ databases">
        <title>Deep-cultivation of Planctomycetes and their phenomic and genomic characterization uncovers novel biology.</title>
        <authorList>
            <person name="Wiegand S."/>
            <person name="Jogler M."/>
            <person name="Boedeker C."/>
            <person name="Pinto D."/>
            <person name="Vollmers J."/>
            <person name="Rivas-Marin E."/>
            <person name="Kohn T."/>
            <person name="Peeters S.H."/>
            <person name="Heuer A."/>
            <person name="Rast P."/>
            <person name="Oberbeckmann S."/>
            <person name="Bunk B."/>
            <person name="Jeske O."/>
            <person name="Meyerdierks A."/>
            <person name="Storesund J.E."/>
            <person name="Kallscheuer N."/>
            <person name="Luecker S."/>
            <person name="Lage O.M."/>
            <person name="Pohl T."/>
            <person name="Merkel B.J."/>
            <person name="Hornburger P."/>
            <person name="Mueller R.-W."/>
            <person name="Bruemmer F."/>
            <person name="Labrenz M."/>
            <person name="Spormann A.M."/>
            <person name="Op den Camp H."/>
            <person name="Overmann J."/>
            <person name="Amann R."/>
            <person name="Jetten M.S.M."/>
            <person name="Mascher T."/>
            <person name="Medema M.H."/>
            <person name="Devos D.P."/>
            <person name="Kaster A.-K."/>
            <person name="Ovreas L."/>
            <person name="Rohde M."/>
            <person name="Galperin M.Y."/>
            <person name="Jogler C."/>
        </authorList>
    </citation>
    <scope>NUCLEOTIDE SEQUENCE [LARGE SCALE GENOMIC DNA]</scope>
    <source>
        <strain evidence="2 3">Pan216</strain>
    </source>
</reference>
<evidence type="ECO:0000256" key="1">
    <source>
        <dbReference type="SAM" id="MobiDB-lite"/>
    </source>
</evidence>
<dbReference type="KEGG" id="knv:Pan216_41880"/>
<evidence type="ECO:0000313" key="3">
    <source>
        <dbReference type="Proteomes" id="UP000317093"/>
    </source>
</evidence>
<organism evidence="2 3">
    <name type="scientific">Kolteria novifilia</name>
    <dbReference type="NCBI Taxonomy" id="2527975"/>
    <lineage>
        <taxon>Bacteria</taxon>
        <taxon>Pseudomonadati</taxon>
        <taxon>Planctomycetota</taxon>
        <taxon>Planctomycetia</taxon>
        <taxon>Kolteriales</taxon>
        <taxon>Kolteriaceae</taxon>
        <taxon>Kolteria</taxon>
    </lineage>
</organism>
<gene>
    <name evidence="2" type="ORF">Pan216_41880</name>
</gene>
<dbReference type="RefSeq" id="WP_145260694.1">
    <property type="nucleotide sequence ID" value="NZ_CP036279.1"/>
</dbReference>